<dbReference type="InterPro" id="IPR051183">
    <property type="entry name" value="U1_U11-U12_snRNP_70-35kDa"/>
</dbReference>
<dbReference type="PROSITE" id="PS50102">
    <property type="entry name" value="RRM"/>
    <property type="match status" value="5"/>
</dbReference>
<dbReference type="CDD" id="cd00590">
    <property type="entry name" value="RRM_SF"/>
    <property type="match status" value="3"/>
</dbReference>
<gene>
    <name evidence="5" type="ORF">MERR_LOCUS3317</name>
</gene>
<evidence type="ECO:0000313" key="5">
    <source>
        <dbReference type="EMBL" id="CAA7016082.1"/>
    </source>
</evidence>
<dbReference type="InterPro" id="IPR035979">
    <property type="entry name" value="RBD_domain_sf"/>
</dbReference>
<dbReference type="SUPFAM" id="SSF54928">
    <property type="entry name" value="RNA-binding domain, RBD"/>
    <property type="match status" value="3"/>
</dbReference>
<reference evidence="5" key="1">
    <citation type="submission" date="2020-01" db="EMBL/GenBank/DDBJ databases">
        <authorList>
            <person name="Mishra B."/>
        </authorList>
    </citation>
    <scope>NUCLEOTIDE SEQUENCE [LARGE SCALE GENOMIC DNA]</scope>
</reference>
<dbReference type="PANTHER" id="PTHR13952:SF21">
    <property type="entry name" value="POLYNUCLEOTIDE ADENYLYLTRANSFERASE DOMAIN_RNA RECOGNITION MOTIF PROTEIN-RELATED"/>
    <property type="match status" value="1"/>
</dbReference>
<evidence type="ECO:0000256" key="3">
    <source>
        <dbReference type="PROSITE-ProRule" id="PRU00176"/>
    </source>
</evidence>
<dbReference type="GO" id="GO:0005685">
    <property type="term" value="C:U1 snRNP"/>
    <property type="evidence" value="ECO:0007669"/>
    <property type="project" value="TreeGrafter"/>
</dbReference>
<organism evidence="5 6">
    <name type="scientific">Microthlaspi erraticum</name>
    <dbReference type="NCBI Taxonomy" id="1685480"/>
    <lineage>
        <taxon>Eukaryota</taxon>
        <taxon>Viridiplantae</taxon>
        <taxon>Streptophyta</taxon>
        <taxon>Embryophyta</taxon>
        <taxon>Tracheophyta</taxon>
        <taxon>Spermatophyta</taxon>
        <taxon>Magnoliopsida</taxon>
        <taxon>eudicotyledons</taxon>
        <taxon>Gunneridae</taxon>
        <taxon>Pentapetalae</taxon>
        <taxon>rosids</taxon>
        <taxon>malvids</taxon>
        <taxon>Brassicales</taxon>
        <taxon>Brassicaceae</taxon>
        <taxon>Coluteocarpeae</taxon>
        <taxon>Microthlaspi</taxon>
    </lineage>
</organism>
<dbReference type="AlphaFoldDB" id="A0A6D2HN58"/>
<comment type="caution">
    <text evidence="5">The sequence shown here is derived from an EMBL/GenBank/DDBJ whole genome shotgun (WGS) entry which is preliminary data.</text>
</comment>
<protein>
    <recommendedName>
        <fullName evidence="4">RRM domain-containing protein</fullName>
    </recommendedName>
</protein>
<keyword evidence="3" id="KW-0694">RNA-binding</keyword>
<evidence type="ECO:0000256" key="1">
    <source>
        <dbReference type="ARBA" id="ARBA00004123"/>
    </source>
</evidence>
<dbReference type="Gene3D" id="3.30.70.330">
    <property type="match status" value="5"/>
</dbReference>
<evidence type="ECO:0000259" key="4">
    <source>
        <dbReference type="PROSITE" id="PS50102"/>
    </source>
</evidence>
<dbReference type="InterPro" id="IPR000504">
    <property type="entry name" value="RRM_dom"/>
</dbReference>
<dbReference type="EMBL" id="CACVBM020000221">
    <property type="protein sequence ID" value="CAA7016082.1"/>
    <property type="molecule type" value="Genomic_DNA"/>
</dbReference>
<proteinExistence type="predicted"/>
<dbReference type="InterPro" id="IPR012677">
    <property type="entry name" value="Nucleotide-bd_a/b_plait_sf"/>
</dbReference>
<feature type="domain" description="RRM" evidence="4">
    <location>
        <begin position="517"/>
        <end position="589"/>
    </location>
</feature>
<dbReference type="GO" id="GO:0071011">
    <property type="term" value="C:precatalytic spliceosome"/>
    <property type="evidence" value="ECO:0007669"/>
    <property type="project" value="TreeGrafter"/>
</dbReference>
<evidence type="ECO:0000313" key="6">
    <source>
        <dbReference type="Proteomes" id="UP000467841"/>
    </source>
</evidence>
<sequence>MANSNMKPVVTANLLGKRKPEVDLESKPVLSKHKQKETTKGFPDSLQQIKGRVELLETNSYHEANLISVKDAAVRNKMLFAGSFSNETEVSDIIDFFKDAGEVVGVRFIVGKGRRRHVGYGFVEFASANEANKALQIKNGGYLHKRKILLMKVHDETPDFVEEDAVPRKTLFVGHISRHTEISDIIDFFRDVGQVVRVRLVASHFDTHVGCGFVEFASANEAKKALEKKNGEHLHGSKIFLDVANEEATYQAPMYCIDHRVWYEDNLGRESLAIEEDETPRKFVEYLFMLSSKYDVLLVANLSPQTNEIVDIFNFFQDVGEVVGVRLIVNHEGKNLGYGFVEFASACAADEALEKKNGEYLHDHKIFLMKGPDETPDFDEVIAVRNKTLFVTNLCSHRTEISDIINFFKDVGQVVHVRLVVDHEGKYVGYGFVEFASANEAKEALEKKNGEYLHDREISLDVFKTELDPKLDKYFIDDEVWYEDYLRRESFLIEEDAEAVEGLDETLDFAEEAVRKKTLFVSKLTGNMRMGAIIQVVKDVGEVVRVRRCVDHRGERLGCGFVEFGSAYEAKKAVEEKNRGPIFLSMAERARYPFRPKYKLAEKLLCEDKLRRESLVVKIVGKKTTFSYDDD</sequence>
<dbReference type="PANTHER" id="PTHR13952">
    <property type="entry name" value="U1 SMALL NUCLEAR RIBONUCLEOPROTEIN 70 KD"/>
    <property type="match status" value="1"/>
</dbReference>
<evidence type="ECO:0000256" key="2">
    <source>
        <dbReference type="ARBA" id="ARBA00023242"/>
    </source>
</evidence>
<dbReference type="SMART" id="SM00360">
    <property type="entry name" value="RRM"/>
    <property type="match status" value="5"/>
</dbReference>
<dbReference type="GO" id="GO:0030619">
    <property type="term" value="F:U1 snRNA binding"/>
    <property type="evidence" value="ECO:0007669"/>
    <property type="project" value="TreeGrafter"/>
</dbReference>
<feature type="domain" description="RRM" evidence="4">
    <location>
        <begin position="387"/>
        <end position="465"/>
    </location>
</feature>
<dbReference type="Pfam" id="PF00076">
    <property type="entry name" value="RRM_1"/>
    <property type="match status" value="5"/>
</dbReference>
<keyword evidence="2" id="KW-0539">Nucleus</keyword>
<comment type="subcellular location">
    <subcellularLocation>
        <location evidence="1">Nucleus</location>
    </subcellularLocation>
</comment>
<accession>A0A6D2HN58</accession>
<dbReference type="OrthoDB" id="1099063at2759"/>
<dbReference type="Proteomes" id="UP000467841">
    <property type="component" value="Unassembled WGS sequence"/>
</dbReference>
<feature type="domain" description="RRM" evidence="4">
    <location>
        <begin position="77"/>
        <end position="155"/>
    </location>
</feature>
<dbReference type="GO" id="GO:0000398">
    <property type="term" value="P:mRNA splicing, via spliceosome"/>
    <property type="evidence" value="ECO:0007669"/>
    <property type="project" value="TreeGrafter"/>
</dbReference>
<keyword evidence="6" id="KW-1185">Reference proteome</keyword>
<feature type="domain" description="RRM" evidence="4">
    <location>
        <begin position="169"/>
        <end position="246"/>
    </location>
</feature>
<dbReference type="GO" id="GO:0071004">
    <property type="term" value="C:U2-type prespliceosome"/>
    <property type="evidence" value="ECO:0007669"/>
    <property type="project" value="TreeGrafter"/>
</dbReference>
<feature type="domain" description="RRM" evidence="4">
    <location>
        <begin position="295"/>
        <end position="373"/>
    </location>
</feature>
<name>A0A6D2HN58_9BRAS</name>
<dbReference type="GO" id="GO:0003729">
    <property type="term" value="F:mRNA binding"/>
    <property type="evidence" value="ECO:0007669"/>
    <property type="project" value="TreeGrafter"/>
</dbReference>